<dbReference type="InterPro" id="IPR036890">
    <property type="entry name" value="HATPase_C_sf"/>
</dbReference>
<evidence type="ECO:0000259" key="17">
    <source>
        <dbReference type="PROSITE" id="PS50109"/>
    </source>
</evidence>
<sequence>MNSNVIMETDDPLQNSREGYRSLFDNNHTVMLLFDPVKANILDANSAACNFYGWPLDEMTKKRIFEINTMSEAELMSEIQYADQELKNHFFFKHRLSTGEERDVEVYTIPVVVKDRKLLCSIVNDITDRKRMEEDLIRSQIKYRLLADTTFEGIIIHNNGIALEINKAVSRVTGYDPEEILGKNILTLAIYPEDLPSVLQHMKSGDLKPYEVRAIKKDGTIFPIEIEAHDVIHEGTEVRVAAVRDITERKLAEEKLEKERSLLKGLLDSIPDMIFFKDMQGIYLGCNPGFSEFAGKSREDIIGHTAYEIFTRENADLFSKNDEKMIKEGRIRHDEIWYTNTDGTKTFLNILKAPLKNSTGETIGLVGVGRDITANWHTEQTIKELNDLNQSTLDSLDASVCVLDEEGTIIKVNRSWMIFARDNTNIFEKFREDTNYIEALKNEGTDITDIPARFATGIEDVMKGKQDIFEMEFRCPYSKKEQWFVSKVHPFEGTESLPRRVVISRIDITELKIAERKMQEYTDELKLKNQELDVALVQAEEATRAKSEFLANMSHEIRTPMNGVIGMTNLLMDTELDEEQIHYVDTVQKSGEALLELINDILDISKIEAGKLELDIQDIDIHELLEELASLLSVKAHNKGLELICTAEPDVPANIVADPAKLKQILTNLGGNAIKFTHEGEVAIRASIISETDKDTTLHFSIKDTGIGIPDKKKDLLFNKFSQVDTSTTRNYGGTGLGLAISKELVEMMGGEIGFESKKGEGSDFWFDVTFEKHEEERGRDKLCPTIEGKHALVVDDNATNREVLVKLLRSWNMTVDEAEDGPLALQALYLAHERGEPFQIALLDMQMPGMDGDSLARVIRTDKALKNTTLFMLSSLGKEPEPGSAANFEAYVTKPVRPSELCSKLYRIFSKDADRPGVRSFASITERNTLKNSNARLLLVEDNVVNQHVAQGMLQKLGLNADIANNGVEALKALEDTKYDIVLMDVQMPEMDGLEASRHIRDESSAVLDHSIPIIAMTAHAMKGDREKCMEAGMNEYISKPIKLQKLIEVLGQWIQPTHEQEEQDATKENNGPTIFDSDLLMENVMGDLMLARRIISIFMKNAPRQLEALKSAMQKEEAEAIANSAHTVKGACASVGGMAMTDLVARIEAASKAEELEDIHGMMPELDRHYDMLVEDLKKL</sequence>
<dbReference type="SUPFAM" id="SSF52172">
    <property type="entry name" value="CheY-like"/>
    <property type="match status" value="2"/>
</dbReference>
<feature type="coiled-coil region" evidence="16">
    <location>
        <begin position="511"/>
        <end position="542"/>
    </location>
</feature>
<dbReference type="Gene3D" id="3.30.565.10">
    <property type="entry name" value="Histidine kinase-like ATPase, C-terminal domain"/>
    <property type="match status" value="1"/>
</dbReference>
<dbReference type="InterPro" id="IPR001789">
    <property type="entry name" value="Sig_transdc_resp-reg_receiver"/>
</dbReference>
<feature type="domain" description="PAS" evidence="19">
    <location>
        <begin position="154"/>
        <end position="203"/>
    </location>
</feature>
<evidence type="ECO:0000256" key="6">
    <source>
        <dbReference type="ARBA" id="ARBA00022679"/>
    </source>
</evidence>
<dbReference type="PROSITE" id="PS50112">
    <property type="entry name" value="PAS"/>
    <property type="match status" value="2"/>
</dbReference>
<dbReference type="Pfam" id="PF02518">
    <property type="entry name" value="HATPase_c"/>
    <property type="match status" value="1"/>
</dbReference>
<dbReference type="FunFam" id="1.10.287.130:FF:000003">
    <property type="entry name" value="Histidine kinase"/>
    <property type="match status" value="1"/>
</dbReference>
<feature type="domain" description="HPt" evidence="21">
    <location>
        <begin position="1089"/>
        <end position="1182"/>
    </location>
</feature>
<gene>
    <name evidence="22" type="ORF">SAMN04488696_1812</name>
</gene>
<dbReference type="InterPro" id="IPR005467">
    <property type="entry name" value="His_kinase_dom"/>
</dbReference>
<dbReference type="EC" id="2.7.13.3" evidence="3"/>
<evidence type="ECO:0000256" key="3">
    <source>
        <dbReference type="ARBA" id="ARBA00012438"/>
    </source>
</evidence>
<dbReference type="AlphaFoldDB" id="A0A1I4S7G3"/>
<keyword evidence="7" id="KW-0812">Transmembrane</keyword>
<dbReference type="NCBIfam" id="TIGR00229">
    <property type="entry name" value="sensory_box"/>
    <property type="match status" value="3"/>
</dbReference>
<keyword evidence="11" id="KW-1133">Transmembrane helix</keyword>
<dbReference type="PROSITE" id="PS50109">
    <property type="entry name" value="HIS_KIN"/>
    <property type="match status" value="1"/>
</dbReference>
<evidence type="ECO:0000256" key="5">
    <source>
        <dbReference type="ARBA" id="ARBA00022553"/>
    </source>
</evidence>
<feature type="domain" description="Response regulatory" evidence="18">
    <location>
        <begin position="937"/>
        <end position="1056"/>
    </location>
</feature>
<dbReference type="CDD" id="cd16922">
    <property type="entry name" value="HATPase_EvgS-ArcB-TorS-like"/>
    <property type="match status" value="1"/>
</dbReference>
<evidence type="ECO:0000256" key="12">
    <source>
        <dbReference type="ARBA" id="ARBA00023012"/>
    </source>
</evidence>
<dbReference type="FunFam" id="3.30.565.10:FF:000010">
    <property type="entry name" value="Sensor histidine kinase RcsC"/>
    <property type="match status" value="1"/>
</dbReference>
<keyword evidence="9" id="KW-0418">Kinase</keyword>
<dbReference type="InterPro" id="IPR013656">
    <property type="entry name" value="PAS_4"/>
</dbReference>
<evidence type="ECO:0000256" key="4">
    <source>
        <dbReference type="ARBA" id="ARBA00022475"/>
    </source>
</evidence>
<dbReference type="SMART" id="SM00387">
    <property type="entry name" value="HATPase_c"/>
    <property type="match status" value="1"/>
</dbReference>
<dbReference type="GO" id="GO:0000155">
    <property type="term" value="F:phosphorelay sensor kinase activity"/>
    <property type="evidence" value="ECO:0007669"/>
    <property type="project" value="InterPro"/>
</dbReference>
<dbReference type="InterPro" id="IPR001610">
    <property type="entry name" value="PAC"/>
</dbReference>
<dbReference type="Pfam" id="PF08448">
    <property type="entry name" value="PAS_4"/>
    <property type="match status" value="3"/>
</dbReference>
<dbReference type="InterPro" id="IPR000014">
    <property type="entry name" value="PAS"/>
</dbReference>
<dbReference type="InterPro" id="IPR036097">
    <property type="entry name" value="HisK_dim/P_sf"/>
</dbReference>
<evidence type="ECO:0000256" key="8">
    <source>
        <dbReference type="ARBA" id="ARBA00022741"/>
    </source>
</evidence>
<dbReference type="OrthoDB" id="342253at2157"/>
<feature type="domain" description="PAC" evidence="20">
    <location>
        <begin position="208"/>
        <end position="258"/>
    </location>
</feature>
<dbReference type="Pfam" id="PF01627">
    <property type="entry name" value="Hpt"/>
    <property type="match status" value="1"/>
</dbReference>
<keyword evidence="16" id="KW-0175">Coiled coil</keyword>
<name>A0A1I4S7G3_9EURY</name>
<evidence type="ECO:0000256" key="15">
    <source>
        <dbReference type="PROSITE-ProRule" id="PRU00169"/>
    </source>
</evidence>
<dbReference type="EMBL" id="FOUJ01000003">
    <property type="protein sequence ID" value="SFM60281.1"/>
    <property type="molecule type" value="Genomic_DNA"/>
</dbReference>
<dbReference type="PANTHER" id="PTHR45339">
    <property type="entry name" value="HYBRID SIGNAL TRANSDUCTION HISTIDINE KINASE J"/>
    <property type="match status" value="1"/>
</dbReference>
<keyword evidence="6" id="KW-0808">Transferase</keyword>
<dbReference type="SMART" id="SM00086">
    <property type="entry name" value="PAC"/>
    <property type="match status" value="4"/>
</dbReference>
<evidence type="ECO:0000259" key="21">
    <source>
        <dbReference type="PROSITE" id="PS50894"/>
    </source>
</evidence>
<evidence type="ECO:0000256" key="7">
    <source>
        <dbReference type="ARBA" id="ARBA00022692"/>
    </source>
</evidence>
<evidence type="ECO:0000256" key="14">
    <source>
        <dbReference type="PROSITE-ProRule" id="PRU00110"/>
    </source>
</evidence>
<evidence type="ECO:0000256" key="9">
    <source>
        <dbReference type="ARBA" id="ARBA00022777"/>
    </source>
</evidence>
<dbReference type="SMART" id="SM00388">
    <property type="entry name" value="HisKA"/>
    <property type="match status" value="1"/>
</dbReference>
<keyword evidence="5 15" id="KW-0597">Phosphoprotein</keyword>
<keyword evidence="23" id="KW-1185">Reference proteome</keyword>
<evidence type="ECO:0000313" key="23">
    <source>
        <dbReference type="Proteomes" id="UP000198535"/>
    </source>
</evidence>
<dbReference type="STRING" id="487685.SAMN04488696_1812"/>
<dbReference type="RefSeq" id="WP_091936168.1">
    <property type="nucleotide sequence ID" value="NZ_FOUJ01000003.1"/>
</dbReference>
<feature type="modified residue" description="4-aspartylphosphate" evidence="15">
    <location>
        <position position="986"/>
    </location>
</feature>
<dbReference type="InterPro" id="IPR000700">
    <property type="entry name" value="PAS-assoc_C"/>
</dbReference>
<dbReference type="SUPFAM" id="SSF47384">
    <property type="entry name" value="Homodimeric domain of signal transducing histidine kinase"/>
    <property type="match status" value="1"/>
</dbReference>
<dbReference type="InterPro" id="IPR036641">
    <property type="entry name" value="HPT_dom_sf"/>
</dbReference>
<dbReference type="CDD" id="cd17546">
    <property type="entry name" value="REC_hyHK_CKI1_RcsC-like"/>
    <property type="match status" value="1"/>
</dbReference>
<evidence type="ECO:0000313" key="22">
    <source>
        <dbReference type="EMBL" id="SFM60281.1"/>
    </source>
</evidence>
<feature type="domain" description="PAC" evidence="20">
    <location>
        <begin position="332"/>
        <end position="384"/>
    </location>
</feature>
<dbReference type="Gene3D" id="3.40.50.2300">
    <property type="match status" value="2"/>
</dbReference>
<evidence type="ECO:0000259" key="19">
    <source>
        <dbReference type="PROSITE" id="PS50112"/>
    </source>
</evidence>
<keyword evidence="4" id="KW-1003">Cell membrane</keyword>
<evidence type="ECO:0000259" key="18">
    <source>
        <dbReference type="PROSITE" id="PS50110"/>
    </source>
</evidence>
<keyword evidence="12" id="KW-0902">Two-component regulatory system</keyword>
<keyword evidence="10" id="KW-0067">ATP-binding</keyword>
<feature type="domain" description="Response regulatory" evidence="18">
    <location>
        <begin position="791"/>
        <end position="910"/>
    </location>
</feature>
<dbReference type="InterPro" id="IPR004358">
    <property type="entry name" value="Sig_transdc_His_kin-like_C"/>
</dbReference>
<evidence type="ECO:0000256" key="11">
    <source>
        <dbReference type="ARBA" id="ARBA00022989"/>
    </source>
</evidence>
<dbReference type="Gene3D" id="1.20.120.160">
    <property type="entry name" value="HPT domain"/>
    <property type="match status" value="1"/>
</dbReference>
<dbReference type="GO" id="GO:0005524">
    <property type="term" value="F:ATP binding"/>
    <property type="evidence" value="ECO:0007669"/>
    <property type="project" value="UniProtKB-KW"/>
</dbReference>
<protein>
    <recommendedName>
        <fullName evidence="3">histidine kinase</fullName>
        <ecNumber evidence="3">2.7.13.3</ecNumber>
    </recommendedName>
</protein>
<dbReference type="Gene3D" id="1.10.287.130">
    <property type="match status" value="1"/>
</dbReference>
<feature type="domain" description="PAS" evidence="19">
    <location>
        <begin position="259"/>
        <end position="329"/>
    </location>
</feature>
<organism evidence="22 23">
    <name type="scientific">Methanolobus profundi</name>
    <dbReference type="NCBI Taxonomy" id="487685"/>
    <lineage>
        <taxon>Archaea</taxon>
        <taxon>Methanobacteriati</taxon>
        <taxon>Methanobacteriota</taxon>
        <taxon>Stenosarchaea group</taxon>
        <taxon>Methanomicrobia</taxon>
        <taxon>Methanosarcinales</taxon>
        <taxon>Methanosarcinaceae</taxon>
        <taxon>Methanolobus</taxon>
    </lineage>
</organism>
<dbReference type="Pfam" id="PF13426">
    <property type="entry name" value="PAS_9"/>
    <property type="match status" value="1"/>
</dbReference>
<dbReference type="SUPFAM" id="SSF55874">
    <property type="entry name" value="ATPase domain of HSP90 chaperone/DNA topoisomerase II/histidine kinase"/>
    <property type="match status" value="1"/>
</dbReference>
<dbReference type="SMART" id="SM00448">
    <property type="entry name" value="REC"/>
    <property type="match status" value="2"/>
</dbReference>
<comment type="subcellular location">
    <subcellularLocation>
        <location evidence="2">Cell membrane</location>
        <topology evidence="2">Multi-pass membrane protein</topology>
    </subcellularLocation>
</comment>
<evidence type="ECO:0000259" key="20">
    <source>
        <dbReference type="PROSITE" id="PS50113"/>
    </source>
</evidence>
<accession>A0A1I4S7G3</accession>
<evidence type="ECO:0000256" key="2">
    <source>
        <dbReference type="ARBA" id="ARBA00004651"/>
    </source>
</evidence>
<dbReference type="Gene3D" id="3.30.450.20">
    <property type="entry name" value="PAS domain"/>
    <property type="match status" value="4"/>
</dbReference>
<dbReference type="CDD" id="cd00088">
    <property type="entry name" value="HPT"/>
    <property type="match status" value="1"/>
</dbReference>
<dbReference type="InterPro" id="IPR011006">
    <property type="entry name" value="CheY-like_superfamily"/>
</dbReference>
<feature type="modified residue" description="Phosphohistidine" evidence="14">
    <location>
        <position position="1128"/>
    </location>
</feature>
<proteinExistence type="predicted"/>
<feature type="modified residue" description="4-aspartylphosphate" evidence="15">
    <location>
        <position position="845"/>
    </location>
</feature>
<dbReference type="InterPro" id="IPR035965">
    <property type="entry name" value="PAS-like_dom_sf"/>
</dbReference>
<keyword evidence="8" id="KW-0547">Nucleotide-binding</keyword>
<dbReference type="Proteomes" id="UP000198535">
    <property type="component" value="Unassembled WGS sequence"/>
</dbReference>
<dbReference type="PROSITE" id="PS50110">
    <property type="entry name" value="RESPONSE_REGULATORY"/>
    <property type="match status" value="2"/>
</dbReference>
<reference evidence="23" key="1">
    <citation type="submission" date="2016-10" db="EMBL/GenBank/DDBJ databases">
        <authorList>
            <person name="Varghese N."/>
            <person name="Submissions S."/>
        </authorList>
    </citation>
    <scope>NUCLEOTIDE SEQUENCE [LARGE SCALE GENOMIC DNA]</scope>
    <source>
        <strain evidence="23">Mob M</strain>
    </source>
</reference>
<evidence type="ECO:0000256" key="1">
    <source>
        <dbReference type="ARBA" id="ARBA00000085"/>
    </source>
</evidence>
<evidence type="ECO:0000256" key="13">
    <source>
        <dbReference type="ARBA" id="ARBA00023136"/>
    </source>
</evidence>
<dbReference type="PROSITE" id="PS50894">
    <property type="entry name" value="HPT"/>
    <property type="match status" value="1"/>
</dbReference>
<dbReference type="Pfam" id="PF00072">
    <property type="entry name" value="Response_reg"/>
    <property type="match status" value="2"/>
</dbReference>
<dbReference type="InterPro" id="IPR008207">
    <property type="entry name" value="Sig_transdc_His_kin_Hpt_dom"/>
</dbReference>
<dbReference type="GO" id="GO:0005886">
    <property type="term" value="C:plasma membrane"/>
    <property type="evidence" value="ECO:0007669"/>
    <property type="project" value="UniProtKB-SubCell"/>
</dbReference>
<dbReference type="InterPro" id="IPR003594">
    <property type="entry name" value="HATPase_dom"/>
</dbReference>
<feature type="domain" description="Histidine kinase" evidence="17">
    <location>
        <begin position="552"/>
        <end position="773"/>
    </location>
</feature>
<dbReference type="CDD" id="cd00130">
    <property type="entry name" value="PAS"/>
    <property type="match status" value="2"/>
</dbReference>
<dbReference type="PRINTS" id="PR00344">
    <property type="entry name" value="BCTRLSENSOR"/>
</dbReference>
<dbReference type="Pfam" id="PF00512">
    <property type="entry name" value="HisKA"/>
    <property type="match status" value="1"/>
</dbReference>
<dbReference type="SUPFAM" id="SSF55785">
    <property type="entry name" value="PYP-like sensor domain (PAS domain)"/>
    <property type="match status" value="4"/>
</dbReference>
<dbReference type="SUPFAM" id="SSF47226">
    <property type="entry name" value="Histidine-containing phosphotransfer domain, HPT domain"/>
    <property type="match status" value="1"/>
</dbReference>
<dbReference type="InterPro" id="IPR003661">
    <property type="entry name" value="HisK_dim/P_dom"/>
</dbReference>
<keyword evidence="13" id="KW-0472">Membrane</keyword>
<dbReference type="PANTHER" id="PTHR45339:SF1">
    <property type="entry name" value="HYBRID SIGNAL TRANSDUCTION HISTIDINE KINASE J"/>
    <property type="match status" value="1"/>
</dbReference>
<dbReference type="PROSITE" id="PS50113">
    <property type="entry name" value="PAC"/>
    <property type="match status" value="2"/>
</dbReference>
<evidence type="ECO:0000256" key="16">
    <source>
        <dbReference type="SAM" id="Coils"/>
    </source>
</evidence>
<dbReference type="SMART" id="SM00073">
    <property type="entry name" value="HPT"/>
    <property type="match status" value="1"/>
</dbReference>
<comment type="catalytic activity">
    <reaction evidence="1">
        <text>ATP + protein L-histidine = ADP + protein N-phospho-L-histidine.</text>
        <dbReference type="EC" id="2.7.13.3"/>
    </reaction>
</comment>
<evidence type="ECO:0000256" key="10">
    <source>
        <dbReference type="ARBA" id="ARBA00022840"/>
    </source>
</evidence>
<dbReference type="CDD" id="cd00082">
    <property type="entry name" value="HisKA"/>
    <property type="match status" value="1"/>
</dbReference>
<dbReference type="SMART" id="SM00091">
    <property type="entry name" value="PAS"/>
    <property type="match status" value="4"/>
</dbReference>